<comment type="subcellular location">
    <subcellularLocation>
        <location evidence="1">Membrane</location>
    </subcellularLocation>
</comment>
<keyword evidence="2" id="KW-0472">Membrane</keyword>
<dbReference type="GO" id="GO:0071972">
    <property type="term" value="F:peptidoglycan L,D-transpeptidase activity"/>
    <property type="evidence" value="ECO:0007669"/>
    <property type="project" value="TreeGrafter"/>
</dbReference>
<reference evidence="5" key="1">
    <citation type="journal article" date="2014" name="Front. Microbiol.">
        <title>High frequency of phylogenetically diverse reductive dehalogenase-homologous genes in deep subseafloor sedimentary metagenomes.</title>
        <authorList>
            <person name="Kawai M."/>
            <person name="Futagami T."/>
            <person name="Toyoda A."/>
            <person name="Takaki Y."/>
            <person name="Nishi S."/>
            <person name="Hori S."/>
            <person name="Arai W."/>
            <person name="Tsubouchi T."/>
            <person name="Morono Y."/>
            <person name="Uchiyama I."/>
            <person name="Ito T."/>
            <person name="Fujiyama A."/>
            <person name="Inagaki F."/>
            <person name="Takami H."/>
        </authorList>
    </citation>
    <scope>NUCLEOTIDE SEQUENCE</scope>
    <source>
        <strain evidence="5">Expedition CK06-06</strain>
    </source>
</reference>
<dbReference type="PANTHER" id="PTHR30627:SF2">
    <property type="entry name" value="PEPTIDOGLYCAN D,D-TRANSPEPTIDASE MRDA"/>
    <property type="match status" value="1"/>
</dbReference>
<feature type="domain" description="Penicillin-binding protein dimerisation" evidence="4">
    <location>
        <begin position="1"/>
        <end position="60"/>
    </location>
</feature>
<dbReference type="SUPFAM" id="SSF56601">
    <property type="entry name" value="beta-lactamase/transpeptidase-like"/>
    <property type="match status" value="1"/>
</dbReference>
<evidence type="ECO:0008006" key="6">
    <source>
        <dbReference type="Google" id="ProtNLM"/>
    </source>
</evidence>
<feature type="non-terminal residue" evidence="5">
    <location>
        <position position="1"/>
    </location>
</feature>
<feature type="non-terminal residue" evidence="5">
    <location>
        <position position="234"/>
    </location>
</feature>
<dbReference type="InterPro" id="IPR005311">
    <property type="entry name" value="PBP_dimer"/>
</dbReference>
<sequence length="234" mass="25096">THILGYTGDASTDQIDANEDVDLGDVVGQDGIEYQYDDVLRGEKGVQIIEIDASMNVVNEYVNEGTAPVPGDSLYLSIDANAQRKFYEILKAGIETYDATGGAAILENVRTGEVVASVSLPSYDNNAFIGGISEDEYARLISDAEGVPLFNRAISAQVPPGSMFKTIVASAALQEGAITRDTVFNSTGVIYLGDGTYPFQEYHQHAYGPLDLISGIAKSSNIYFCRTMLALGIE</sequence>
<dbReference type="Gene3D" id="3.90.1310.10">
    <property type="entry name" value="Penicillin-binding protein 2a (Domain 2)"/>
    <property type="match status" value="1"/>
</dbReference>
<name>X0YMQ8_9ZZZZ</name>
<evidence type="ECO:0000259" key="4">
    <source>
        <dbReference type="Pfam" id="PF03717"/>
    </source>
</evidence>
<accession>X0YMQ8</accession>
<dbReference type="InterPro" id="IPR050515">
    <property type="entry name" value="Beta-lactam/transpept"/>
</dbReference>
<dbReference type="Pfam" id="PF00905">
    <property type="entry name" value="Transpeptidase"/>
    <property type="match status" value="1"/>
</dbReference>
<dbReference type="PANTHER" id="PTHR30627">
    <property type="entry name" value="PEPTIDOGLYCAN D,D-TRANSPEPTIDASE"/>
    <property type="match status" value="1"/>
</dbReference>
<dbReference type="Pfam" id="PF03717">
    <property type="entry name" value="PBP_dimer"/>
    <property type="match status" value="1"/>
</dbReference>
<gene>
    <name evidence="5" type="ORF">S01H1_77246</name>
</gene>
<dbReference type="GO" id="GO:0071555">
    <property type="term" value="P:cell wall organization"/>
    <property type="evidence" value="ECO:0007669"/>
    <property type="project" value="TreeGrafter"/>
</dbReference>
<comment type="caution">
    <text evidence="5">The sequence shown here is derived from an EMBL/GenBank/DDBJ whole genome shotgun (WGS) entry which is preliminary data.</text>
</comment>
<evidence type="ECO:0000313" key="5">
    <source>
        <dbReference type="EMBL" id="GAG49773.1"/>
    </source>
</evidence>
<dbReference type="EMBL" id="BARS01051905">
    <property type="protein sequence ID" value="GAG49773.1"/>
    <property type="molecule type" value="Genomic_DNA"/>
</dbReference>
<dbReference type="Gene3D" id="3.40.710.10">
    <property type="entry name" value="DD-peptidase/beta-lactamase superfamily"/>
    <property type="match status" value="1"/>
</dbReference>
<proteinExistence type="predicted"/>
<dbReference type="GO" id="GO:0005886">
    <property type="term" value="C:plasma membrane"/>
    <property type="evidence" value="ECO:0007669"/>
    <property type="project" value="TreeGrafter"/>
</dbReference>
<evidence type="ECO:0000259" key="3">
    <source>
        <dbReference type="Pfam" id="PF00905"/>
    </source>
</evidence>
<dbReference type="GO" id="GO:0008658">
    <property type="term" value="F:penicillin binding"/>
    <property type="evidence" value="ECO:0007669"/>
    <property type="project" value="InterPro"/>
</dbReference>
<protein>
    <recommendedName>
        <fullName evidence="6">Penicillin-binding protein transpeptidase domain-containing protein</fullName>
    </recommendedName>
</protein>
<feature type="domain" description="Penicillin-binding protein transpeptidase" evidence="3">
    <location>
        <begin position="102"/>
        <end position="233"/>
    </location>
</feature>
<dbReference type="InterPro" id="IPR012338">
    <property type="entry name" value="Beta-lactam/transpept-like"/>
</dbReference>
<organism evidence="5">
    <name type="scientific">marine sediment metagenome</name>
    <dbReference type="NCBI Taxonomy" id="412755"/>
    <lineage>
        <taxon>unclassified sequences</taxon>
        <taxon>metagenomes</taxon>
        <taxon>ecological metagenomes</taxon>
    </lineage>
</organism>
<evidence type="ECO:0000256" key="2">
    <source>
        <dbReference type="ARBA" id="ARBA00023136"/>
    </source>
</evidence>
<evidence type="ECO:0000256" key="1">
    <source>
        <dbReference type="ARBA" id="ARBA00004370"/>
    </source>
</evidence>
<dbReference type="InterPro" id="IPR001460">
    <property type="entry name" value="PCN-bd_Tpept"/>
</dbReference>
<dbReference type="AlphaFoldDB" id="X0YMQ8"/>